<evidence type="ECO:0000313" key="4">
    <source>
        <dbReference type="Proteomes" id="UP000237684"/>
    </source>
</evidence>
<dbReference type="InterPro" id="IPR005031">
    <property type="entry name" value="COQ10_START"/>
</dbReference>
<dbReference type="AlphaFoldDB" id="A0A2S8SUJ1"/>
<dbReference type="InParanoid" id="A0A2S8SUJ1"/>
<dbReference type="InterPro" id="IPR023393">
    <property type="entry name" value="START-like_dom_sf"/>
</dbReference>
<dbReference type="EMBL" id="NIGF01000005">
    <property type="protein sequence ID" value="PQV64446.1"/>
    <property type="molecule type" value="Genomic_DNA"/>
</dbReference>
<feature type="domain" description="Coenzyme Q-binding protein COQ10 START" evidence="2">
    <location>
        <begin position="10"/>
        <end position="139"/>
    </location>
</feature>
<protein>
    <submittedName>
        <fullName evidence="3">Ribosome association toxin PasT (RatA) of the RatAB toxin-antitoxin module</fullName>
    </submittedName>
</protein>
<evidence type="ECO:0000256" key="1">
    <source>
        <dbReference type="ARBA" id="ARBA00008918"/>
    </source>
</evidence>
<dbReference type="Proteomes" id="UP000237684">
    <property type="component" value="Unassembled WGS sequence"/>
</dbReference>
<dbReference type="RefSeq" id="WP_105483233.1">
    <property type="nucleotide sequence ID" value="NZ_NIGF01000005.1"/>
</dbReference>
<dbReference type="OrthoDB" id="9804759at2"/>
<comment type="similarity">
    <text evidence="1">Belongs to the ribosome association toxin RatA family.</text>
</comment>
<dbReference type="SUPFAM" id="SSF55961">
    <property type="entry name" value="Bet v1-like"/>
    <property type="match status" value="1"/>
</dbReference>
<evidence type="ECO:0000313" key="3">
    <source>
        <dbReference type="EMBL" id="PQV64446.1"/>
    </source>
</evidence>
<proteinExistence type="inferred from homology"/>
<gene>
    <name evidence="3" type="ORF">B1R32_105128</name>
</gene>
<sequence length="155" mass="17852">MPQVTNKVTINAPFSVVWELAQDVEKFPSIMPDLDKVEVLERSNPSPQTTRTVTQWSSRIKQFNRSIVWTEEDIWNKENGSCDFWQLKGDFTEYKGVWKFRDDGQTTELDLSIDYAFEIPLIGALMKGVLQKLMQQNVDMMGSALKTEAEKRAIS</sequence>
<comment type="caution">
    <text evidence="3">The sequence shown here is derived from an EMBL/GenBank/DDBJ whole genome shotgun (WGS) entry which is preliminary data.</text>
</comment>
<dbReference type="Gene3D" id="3.30.530.20">
    <property type="match status" value="1"/>
</dbReference>
<reference evidence="3 4" key="1">
    <citation type="journal article" date="2018" name="Syst. Appl. Microbiol.">
        <title>Abditibacterium utsteinense sp. nov., the first cultivated member of candidate phylum FBP, isolated from ice-free Antarctic soil samples.</title>
        <authorList>
            <person name="Tahon G."/>
            <person name="Tytgat B."/>
            <person name="Lebbe L."/>
            <person name="Carlier A."/>
            <person name="Willems A."/>
        </authorList>
    </citation>
    <scope>NUCLEOTIDE SEQUENCE [LARGE SCALE GENOMIC DNA]</scope>
    <source>
        <strain evidence="3 4">LMG 29911</strain>
    </source>
</reference>
<name>A0A2S8SUJ1_9BACT</name>
<organism evidence="3 4">
    <name type="scientific">Abditibacterium utsteinense</name>
    <dbReference type="NCBI Taxonomy" id="1960156"/>
    <lineage>
        <taxon>Bacteria</taxon>
        <taxon>Pseudomonadati</taxon>
        <taxon>Abditibacteriota</taxon>
        <taxon>Abditibacteriia</taxon>
        <taxon>Abditibacteriales</taxon>
        <taxon>Abditibacteriaceae</taxon>
        <taxon>Abditibacterium</taxon>
    </lineage>
</organism>
<keyword evidence="4" id="KW-1185">Reference proteome</keyword>
<accession>A0A2S8SUJ1</accession>
<dbReference type="Pfam" id="PF03364">
    <property type="entry name" value="Polyketide_cyc"/>
    <property type="match status" value="1"/>
</dbReference>
<evidence type="ECO:0000259" key="2">
    <source>
        <dbReference type="Pfam" id="PF03364"/>
    </source>
</evidence>